<protein>
    <submittedName>
        <fullName evidence="2">Uncharacterized protein</fullName>
    </submittedName>
</protein>
<feature type="transmembrane region" description="Helical" evidence="1">
    <location>
        <begin position="36"/>
        <end position="55"/>
    </location>
</feature>
<evidence type="ECO:0000256" key="1">
    <source>
        <dbReference type="SAM" id="Phobius"/>
    </source>
</evidence>
<reference evidence="2" key="1">
    <citation type="submission" date="2021-05" db="EMBL/GenBank/DDBJ databases">
        <authorList>
            <person name="Alioto T."/>
            <person name="Alioto T."/>
            <person name="Gomez Garrido J."/>
        </authorList>
    </citation>
    <scope>NUCLEOTIDE SEQUENCE</scope>
</reference>
<keyword evidence="1" id="KW-0472">Membrane</keyword>
<keyword evidence="1" id="KW-1133">Transmembrane helix</keyword>
<organism evidence="2">
    <name type="scientific">Cacopsylla melanoneura</name>
    <dbReference type="NCBI Taxonomy" id="428564"/>
    <lineage>
        <taxon>Eukaryota</taxon>
        <taxon>Metazoa</taxon>
        <taxon>Ecdysozoa</taxon>
        <taxon>Arthropoda</taxon>
        <taxon>Hexapoda</taxon>
        <taxon>Insecta</taxon>
        <taxon>Pterygota</taxon>
        <taxon>Neoptera</taxon>
        <taxon>Paraneoptera</taxon>
        <taxon>Hemiptera</taxon>
        <taxon>Sternorrhyncha</taxon>
        <taxon>Psylloidea</taxon>
        <taxon>Psyllidae</taxon>
        <taxon>Psyllinae</taxon>
        <taxon>Cacopsylla</taxon>
    </lineage>
</organism>
<dbReference type="EMBL" id="HBUF01260223">
    <property type="protein sequence ID" value="CAG6682664.1"/>
    <property type="molecule type" value="Transcribed_RNA"/>
</dbReference>
<dbReference type="AlphaFoldDB" id="A0A8D8TAE8"/>
<accession>A0A8D8TAE8</accession>
<proteinExistence type="predicted"/>
<dbReference type="EMBL" id="HBUF01260224">
    <property type="protein sequence ID" value="CAG6682665.1"/>
    <property type="molecule type" value="Transcribed_RNA"/>
</dbReference>
<name>A0A8D8TAE8_9HEMI</name>
<evidence type="ECO:0000313" key="2">
    <source>
        <dbReference type="EMBL" id="CAG6682664.1"/>
    </source>
</evidence>
<sequence length="131" mass="14740">MCTLSDELYYFTTDIYSPCFISTYSLPTYNLQPLCFLPTYHFVLPIMYTIVYIYVEVQGTQCKSSIPACPLFFTPHTHQMNLNTPKVSTHSASPSFPIFTTHGLPVACSVVGETLHDIILSPTTSWSRGDK</sequence>
<keyword evidence="1" id="KW-0812">Transmembrane</keyword>